<gene>
    <name evidence="7" type="ORF">JKP88DRAFT_268774</name>
</gene>
<dbReference type="AlphaFoldDB" id="A0A835YVY7"/>
<keyword evidence="5" id="KW-1133">Transmembrane helix</keyword>
<dbReference type="GO" id="GO:0003677">
    <property type="term" value="F:DNA binding"/>
    <property type="evidence" value="ECO:0007669"/>
    <property type="project" value="InterPro"/>
</dbReference>
<keyword evidence="5" id="KW-0812">Transmembrane</keyword>
<evidence type="ECO:0000313" key="7">
    <source>
        <dbReference type="EMBL" id="KAG5182506.1"/>
    </source>
</evidence>
<keyword evidence="3" id="KW-0539">Nucleus</keyword>
<dbReference type="InterPro" id="IPR017853">
    <property type="entry name" value="GH"/>
</dbReference>
<dbReference type="PANTHER" id="PTHR12214:SF0">
    <property type="entry name" value="LD29489P"/>
    <property type="match status" value="1"/>
</dbReference>
<accession>A0A835YVY7</accession>
<sequence length="1028" mass="106461">MAQQESQQLLGLHQGTYDVDTSSLRSWRVTALVLGAVGCLLAVPLVLFTSRSAASKGNVTKGLPVKVLLGWYGARPAGIASPNLNTIPNKDGSKTLVALSFAQDMAGDGNYAMYSGFDVKPSDIQANSQLEYIIALAGSADTPQAKWRDPADAASYVNNAVATLSTLITTYHAKGTDINYEGAENNNWGNFAGVMCDIISGLRQQGASVITTSPFSGTKAQYAALHRTCDDRVDYINYQIYAGSDQQKDLDAAANTLNVNKIAVGFCTKKAGRRGWKHSTAGLYTKEALAQLRSSQASIVGPAAAAAAADEMDVDDIHTDSYAALQQHMSANGDHAETSGAVFTGEEAAFVQEYGEKGGALDSPTTIARHMQQHSEARTQQQQQLVPAAAAAGKNGTRAGAAENFIPFDVDTPVPGAGAASTLRSVLGRQMELDDGGGARGEDDEAQAKWEMDVATRGAAAAPPPGAAALRAAAAAAPPDAAISVAELKRALDTAAAALRQASERGARQLAAADAELAAARRAAAEASAGAAAAGRLFETFQSIRARLGDVCGMLRAKEGMVAQLEAARDAIGADAAARARRHRREAQEADVADVRRSAPGAVESLGDYEPLPDGPLERLRSGGGGAAPAPRPRRKRQRPRDATFDAWVQDHALRESLASDAESSSEGDEEGGGSGGSAAAPAAAATRARVAALLDAAALVLEDVDEDVRSLPALKALFEGWKRDHGEHYARAYCALSLPPLLAPLVRLEMLRWDPVHGTVRGGDAGAAAAADEEVDTVFERFAWFRCLFDFAEGIATPAAAEYATDEDPDADLVPKLLEAAAVPQLAAAIESAYDAGSAAATAHLVAAAKELLFFPLSAAAAARLAAAPLPPLRAAAAALCVPVVGPLAARGGGVALAARRLWHAARLYHNAAAWDGVAAAAALVPIAIGEVAARRAAPALERLLRGRAPPAAAVRAVVPVIERFAALTPVAWRSCPGYADAVRPLLEAAAMANDALAGPAGAEESAEERAGLRLRATAALEALRPC</sequence>
<dbReference type="OrthoDB" id="429427at2759"/>
<evidence type="ECO:0000256" key="2">
    <source>
        <dbReference type="ARBA" id="ARBA00010801"/>
    </source>
</evidence>
<comment type="subcellular location">
    <subcellularLocation>
        <location evidence="1">Nucleus</location>
    </subcellularLocation>
</comment>
<evidence type="ECO:0000313" key="8">
    <source>
        <dbReference type="Proteomes" id="UP000664859"/>
    </source>
</evidence>
<evidence type="ECO:0000259" key="6">
    <source>
        <dbReference type="Pfam" id="PF07842"/>
    </source>
</evidence>
<dbReference type="Proteomes" id="UP000664859">
    <property type="component" value="Unassembled WGS sequence"/>
</dbReference>
<dbReference type="GO" id="GO:0005634">
    <property type="term" value="C:nucleus"/>
    <property type="evidence" value="ECO:0007669"/>
    <property type="project" value="UniProtKB-SubCell"/>
</dbReference>
<comment type="caution">
    <text evidence="7">The sequence shown here is derived from an EMBL/GenBank/DDBJ whole genome shotgun (WGS) entry which is preliminary data.</text>
</comment>
<keyword evidence="5" id="KW-0472">Membrane</keyword>
<evidence type="ECO:0000256" key="1">
    <source>
        <dbReference type="ARBA" id="ARBA00004123"/>
    </source>
</evidence>
<feature type="region of interest" description="Disordered" evidence="4">
    <location>
        <begin position="580"/>
        <end position="643"/>
    </location>
</feature>
<evidence type="ECO:0000256" key="4">
    <source>
        <dbReference type="SAM" id="MobiDB-lite"/>
    </source>
</evidence>
<dbReference type="Pfam" id="PF07842">
    <property type="entry name" value="GCFC"/>
    <property type="match status" value="1"/>
</dbReference>
<proteinExistence type="inferred from homology"/>
<evidence type="ECO:0000256" key="5">
    <source>
        <dbReference type="SAM" id="Phobius"/>
    </source>
</evidence>
<dbReference type="EMBL" id="JAFCMP010000240">
    <property type="protein sequence ID" value="KAG5182506.1"/>
    <property type="molecule type" value="Genomic_DNA"/>
</dbReference>
<dbReference type="PANTHER" id="PTHR12214">
    <property type="entry name" value="GC-RICH SEQUENCE DNA-BINDING FACTOR"/>
    <property type="match status" value="1"/>
</dbReference>
<protein>
    <recommendedName>
        <fullName evidence="6">GCF C-terminal domain-containing protein</fullName>
    </recommendedName>
</protein>
<dbReference type="Gene3D" id="3.20.20.80">
    <property type="entry name" value="Glycosidases"/>
    <property type="match status" value="1"/>
</dbReference>
<comment type="similarity">
    <text evidence="2">Belongs to the GCF family.</text>
</comment>
<feature type="domain" description="GCF C-terminal" evidence="6">
    <location>
        <begin position="714"/>
        <end position="851"/>
    </location>
</feature>
<feature type="region of interest" description="Disordered" evidence="4">
    <location>
        <begin position="657"/>
        <end position="681"/>
    </location>
</feature>
<organism evidence="7 8">
    <name type="scientific">Tribonema minus</name>
    <dbReference type="NCBI Taxonomy" id="303371"/>
    <lineage>
        <taxon>Eukaryota</taxon>
        <taxon>Sar</taxon>
        <taxon>Stramenopiles</taxon>
        <taxon>Ochrophyta</taxon>
        <taxon>PX clade</taxon>
        <taxon>Xanthophyceae</taxon>
        <taxon>Tribonematales</taxon>
        <taxon>Tribonemataceae</taxon>
        <taxon>Tribonema</taxon>
    </lineage>
</organism>
<feature type="transmembrane region" description="Helical" evidence="5">
    <location>
        <begin position="29"/>
        <end position="48"/>
    </location>
</feature>
<dbReference type="InterPro" id="IPR012890">
    <property type="entry name" value="GCFC2-like"/>
</dbReference>
<evidence type="ECO:0000256" key="3">
    <source>
        <dbReference type="ARBA" id="ARBA00023242"/>
    </source>
</evidence>
<reference evidence="7" key="1">
    <citation type="submission" date="2021-02" db="EMBL/GenBank/DDBJ databases">
        <title>First Annotated Genome of the Yellow-green Alga Tribonema minus.</title>
        <authorList>
            <person name="Mahan K.M."/>
        </authorList>
    </citation>
    <scope>NUCLEOTIDE SEQUENCE</scope>
    <source>
        <strain evidence="7">UTEX B ZZ1240</strain>
    </source>
</reference>
<keyword evidence="8" id="KW-1185">Reference proteome</keyword>
<dbReference type="GO" id="GO:0000398">
    <property type="term" value="P:mRNA splicing, via spliceosome"/>
    <property type="evidence" value="ECO:0007669"/>
    <property type="project" value="InterPro"/>
</dbReference>
<dbReference type="InterPro" id="IPR022783">
    <property type="entry name" value="GCFC_dom"/>
</dbReference>
<name>A0A835YVY7_9STRA</name>
<dbReference type="SUPFAM" id="SSF51445">
    <property type="entry name" value="(Trans)glycosidases"/>
    <property type="match status" value="1"/>
</dbReference>